<dbReference type="InterPro" id="IPR008145">
    <property type="entry name" value="GK/Ca_channel_bsu"/>
</dbReference>
<dbReference type="GO" id="GO:0019634">
    <property type="term" value="P:organic phosphonate metabolic process"/>
    <property type="evidence" value="ECO:0007669"/>
    <property type="project" value="UniProtKB-UniRule"/>
</dbReference>
<dbReference type="RefSeq" id="WP_112341815.1">
    <property type="nucleotide sequence ID" value="NZ_QMKK01000027.1"/>
</dbReference>
<dbReference type="Pfam" id="PF13238">
    <property type="entry name" value="AAA_18"/>
    <property type="match status" value="1"/>
</dbReference>
<dbReference type="OrthoDB" id="341217at2"/>
<feature type="binding site" evidence="6">
    <location>
        <begin position="27"/>
        <end position="34"/>
    </location>
    <ligand>
        <name>ATP</name>
        <dbReference type="ChEBI" id="CHEBI:30616"/>
    </ligand>
</feature>
<dbReference type="PROSITE" id="PS50052">
    <property type="entry name" value="GUANYLATE_KINASE_2"/>
    <property type="match status" value="1"/>
</dbReference>
<organism evidence="8 9">
    <name type="scientific">Rhizobium tropici</name>
    <dbReference type="NCBI Taxonomy" id="398"/>
    <lineage>
        <taxon>Bacteria</taxon>
        <taxon>Pseudomonadati</taxon>
        <taxon>Pseudomonadota</taxon>
        <taxon>Alphaproteobacteria</taxon>
        <taxon>Hyphomicrobiales</taxon>
        <taxon>Rhizobiaceae</taxon>
        <taxon>Rhizobium/Agrobacterium group</taxon>
        <taxon>Rhizobium</taxon>
    </lineage>
</organism>
<dbReference type="PANTHER" id="PTHR23117:SF8">
    <property type="entry name" value="RIBOSE 1,5-BISPHOSPHATE PHOSPHOKINASE PHNN"/>
    <property type="match status" value="1"/>
</dbReference>
<evidence type="ECO:0000313" key="8">
    <source>
        <dbReference type="EMBL" id="RAX41447.1"/>
    </source>
</evidence>
<dbReference type="HAMAP" id="MF_00836">
    <property type="entry name" value="PhnN"/>
    <property type="match status" value="1"/>
</dbReference>
<name>A0A329YD60_RHITR</name>
<evidence type="ECO:0000259" key="7">
    <source>
        <dbReference type="PROSITE" id="PS50052"/>
    </source>
</evidence>
<evidence type="ECO:0000256" key="3">
    <source>
        <dbReference type="ARBA" id="ARBA00022679"/>
    </source>
</evidence>
<dbReference type="InterPro" id="IPR012699">
    <property type="entry name" value="PhnN"/>
</dbReference>
<comment type="similarity">
    <text evidence="6">Belongs to the ribose 1,5-bisphosphokinase family.</text>
</comment>
<dbReference type="PANTHER" id="PTHR23117">
    <property type="entry name" value="GUANYLATE KINASE-RELATED"/>
    <property type="match status" value="1"/>
</dbReference>
<keyword evidence="5 6" id="KW-0067">ATP-binding</keyword>
<keyword evidence="8" id="KW-0418">Kinase</keyword>
<dbReference type="InterPro" id="IPR008144">
    <property type="entry name" value="Guanylate_kin-like_dom"/>
</dbReference>
<comment type="catalytic activity">
    <reaction evidence="1 6">
        <text>alpha-D-ribose 1,5-bisphosphate + ATP = 5-phospho-alpha-D-ribose 1-diphosphate + ADP</text>
        <dbReference type="Rhea" id="RHEA:20109"/>
        <dbReference type="ChEBI" id="CHEBI:30616"/>
        <dbReference type="ChEBI" id="CHEBI:58017"/>
        <dbReference type="ChEBI" id="CHEBI:68688"/>
        <dbReference type="ChEBI" id="CHEBI:456216"/>
        <dbReference type="EC" id="2.7.4.23"/>
    </reaction>
</comment>
<sequence>MSPDANIKPANLGLTEATAGTLAVVVGPSGAGKDTLMNLAARHFAGRPDVHFVRRVITRDGDAGNEDHRSVSEVDFDAMEQAGAFAVSWEAHGLKYGIPAEVAEELARDNLVIANGSRSALHRFQAAFPRLKVINITATREVLAERLMARGRESREDVLKRLERSALTVQGSYDVVDIDNSGTLEEAERAIISVLEALVGK</sequence>
<gene>
    <name evidence="6 8" type="primary">phnN</name>
    <name evidence="8" type="ORF">DQ393_11000</name>
</gene>
<comment type="pathway">
    <text evidence="2 6">Metabolic intermediate biosynthesis; 5-phospho-alpha-D-ribose 1-diphosphate biosynthesis; 5-phospho-alpha-D-ribose 1-diphosphate from D-ribose 5-phosphate (route II): step 3/3.</text>
</comment>
<evidence type="ECO:0000256" key="6">
    <source>
        <dbReference type="HAMAP-Rule" id="MF_00836"/>
    </source>
</evidence>
<keyword evidence="3 6" id="KW-0808">Transferase</keyword>
<proteinExistence type="inferred from homology"/>
<dbReference type="EC" id="2.7.4.23" evidence="6"/>
<evidence type="ECO:0000256" key="2">
    <source>
        <dbReference type="ARBA" id="ARBA00005069"/>
    </source>
</evidence>
<dbReference type="UniPathway" id="UPA00087">
    <property type="reaction ID" value="UER00175"/>
</dbReference>
<protein>
    <recommendedName>
        <fullName evidence="6">Ribose 1,5-bisphosphate phosphokinase PhnN</fullName>
        <ecNumber evidence="6">2.7.4.23</ecNumber>
    </recommendedName>
    <alternativeName>
        <fullName evidence="6">Ribose 1,5-bisphosphokinase</fullName>
    </alternativeName>
</protein>
<evidence type="ECO:0000256" key="4">
    <source>
        <dbReference type="ARBA" id="ARBA00022741"/>
    </source>
</evidence>
<dbReference type="AlphaFoldDB" id="A0A329YD60"/>
<evidence type="ECO:0000256" key="5">
    <source>
        <dbReference type="ARBA" id="ARBA00022840"/>
    </source>
</evidence>
<reference evidence="8 9" key="1">
    <citation type="submission" date="2018-06" db="EMBL/GenBank/DDBJ databases">
        <title>Whole Genome Sequence of an efficient microsymbiont, Rhizobium tropici.</title>
        <authorList>
            <person name="Srinivasan R."/>
            <person name="Singh H.V."/>
            <person name="Srivastava R."/>
            <person name="Kumari B."/>
            <person name="Radhakrishna A."/>
        </authorList>
    </citation>
    <scope>NUCLEOTIDE SEQUENCE [LARGE SCALE GENOMIC DNA]</scope>
    <source>
        <strain evidence="8 9">IGFRI Rhizo-19</strain>
    </source>
</reference>
<comment type="function">
    <text evidence="6">Catalyzes the phosphorylation of ribose 1,5-bisphosphate to 5-phospho-D-ribosyl alpha-1-diphosphate (PRPP).</text>
</comment>
<dbReference type="SMART" id="SM00072">
    <property type="entry name" value="GuKc"/>
    <property type="match status" value="1"/>
</dbReference>
<accession>A0A329YD60</accession>
<dbReference type="Proteomes" id="UP000251205">
    <property type="component" value="Unassembled WGS sequence"/>
</dbReference>
<dbReference type="NCBIfam" id="TIGR02322">
    <property type="entry name" value="phosphon_PhnN"/>
    <property type="match status" value="1"/>
</dbReference>
<feature type="domain" description="Guanylate kinase-like" evidence="7">
    <location>
        <begin position="20"/>
        <end position="196"/>
    </location>
</feature>
<dbReference type="GO" id="GO:0006015">
    <property type="term" value="P:5-phosphoribose 1-diphosphate biosynthetic process"/>
    <property type="evidence" value="ECO:0007669"/>
    <property type="project" value="UniProtKB-UniRule"/>
</dbReference>
<comment type="caution">
    <text evidence="8">The sequence shown here is derived from an EMBL/GenBank/DDBJ whole genome shotgun (WGS) entry which is preliminary data.</text>
</comment>
<dbReference type="Gene3D" id="3.40.50.300">
    <property type="entry name" value="P-loop containing nucleotide triphosphate hydrolases"/>
    <property type="match status" value="1"/>
</dbReference>
<dbReference type="GO" id="GO:0005829">
    <property type="term" value="C:cytosol"/>
    <property type="evidence" value="ECO:0007669"/>
    <property type="project" value="TreeGrafter"/>
</dbReference>
<dbReference type="GO" id="GO:0033863">
    <property type="term" value="F:ribose 1,5-bisphosphate phosphokinase activity"/>
    <property type="evidence" value="ECO:0007669"/>
    <property type="project" value="UniProtKB-UniRule"/>
</dbReference>
<keyword evidence="4 6" id="KW-0547">Nucleotide-binding</keyword>
<dbReference type="GO" id="GO:0005524">
    <property type="term" value="F:ATP binding"/>
    <property type="evidence" value="ECO:0007669"/>
    <property type="project" value="UniProtKB-KW"/>
</dbReference>
<evidence type="ECO:0000313" key="9">
    <source>
        <dbReference type="Proteomes" id="UP000251205"/>
    </source>
</evidence>
<dbReference type="SUPFAM" id="SSF52540">
    <property type="entry name" value="P-loop containing nucleoside triphosphate hydrolases"/>
    <property type="match status" value="1"/>
</dbReference>
<dbReference type="EMBL" id="QMKK01000027">
    <property type="protein sequence ID" value="RAX41447.1"/>
    <property type="molecule type" value="Genomic_DNA"/>
</dbReference>
<evidence type="ECO:0000256" key="1">
    <source>
        <dbReference type="ARBA" id="ARBA00000373"/>
    </source>
</evidence>
<dbReference type="InterPro" id="IPR027417">
    <property type="entry name" value="P-loop_NTPase"/>
</dbReference>